<evidence type="ECO:0000256" key="9">
    <source>
        <dbReference type="ARBA" id="ARBA00023049"/>
    </source>
</evidence>
<evidence type="ECO:0000256" key="3">
    <source>
        <dbReference type="ARBA" id="ARBA00022670"/>
    </source>
</evidence>
<dbReference type="EMBL" id="AP018448">
    <property type="protein sequence ID" value="BBC36749.1"/>
    <property type="molecule type" value="Genomic_DNA"/>
</dbReference>
<dbReference type="PANTHER" id="PTHR43221">
    <property type="entry name" value="PROTEASE HTPX"/>
    <property type="match status" value="1"/>
</dbReference>
<name>A0ABN5VTY0_9ACTN</name>
<comment type="cofactor">
    <cofactor evidence="1">
        <name>Zn(2+)</name>
        <dbReference type="ChEBI" id="CHEBI:29105"/>
    </cofactor>
</comment>
<keyword evidence="10 11" id="KW-0472">Membrane</keyword>
<feature type="transmembrane region" description="Helical" evidence="11">
    <location>
        <begin position="573"/>
        <end position="606"/>
    </location>
</feature>
<keyword evidence="14" id="KW-1185">Reference proteome</keyword>
<feature type="transmembrane region" description="Helical" evidence="11">
    <location>
        <begin position="21"/>
        <end position="41"/>
    </location>
</feature>
<accession>A0ABN5VTY0</accession>
<feature type="transmembrane region" description="Helical" evidence="11">
    <location>
        <begin position="618"/>
        <end position="639"/>
    </location>
</feature>
<evidence type="ECO:0000256" key="10">
    <source>
        <dbReference type="ARBA" id="ARBA00023136"/>
    </source>
</evidence>
<gene>
    <name evidence="13" type="ORF">SGFS_080430</name>
</gene>
<keyword evidence="9" id="KW-0482">Metalloprotease</keyword>
<feature type="domain" description="Peptidase M48" evidence="12">
    <location>
        <begin position="160"/>
        <end position="327"/>
    </location>
</feature>
<feature type="transmembrane region" description="Helical" evidence="11">
    <location>
        <begin position="659"/>
        <end position="680"/>
    </location>
</feature>
<feature type="transmembrane region" description="Helical" evidence="11">
    <location>
        <begin position="335"/>
        <end position="353"/>
    </location>
</feature>
<feature type="transmembrane region" description="Helical" evidence="11">
    <location>
        <begin position="211"/>
        <end position="234"/>
    </location>
</feature>
<dbReference type="PANTHER" id="PTHR43221:SF2">
    <property type="entry name" value="PROTEASE HTPX HOMOLOG"/>
    <property type="match status" value="1"/>
</dbReference>
<evidence type="ECO:0000313" key="13">
    <source>
        <dbReference type="EMBL" id="BBC36749.1"/>
    </source>
</evidence>
<evidence type="ECO:0000256" key="4">
    <source>
        <dbReference type="ARBA" id="ARBA00022692"/>
    </source>
</evidence>
<keyword evidence="8 11" id="KW-1133">Transmembrane helix</keyword>
<keyword evidence="6" id="KW-0378">Hydrolase</keyword>
<dbReference type="Pfam" id="PF01435">
    <property type="entry name" value="Peptidase_M48"/>
    <property type="match status" value="1"/>
</dbReference>
<organism evidence="13 14">
    <name type="scientific">Streptomyces graminofaciens</name>
    <dbReference type="NCBI Taxonomy" id="68212"/>
    <lineage>
        <taxon>Bacteria</taxon>
        <taxon>Bacillati</taxon>
        <taxon>Actinomycetota</taxon>
        <taxon>Actinomycetes</taxon>
        <taxon>Kitasatosporales</taxon>
        <taxon>Streptomycetaceae</taxon>
        <taxon>Streptomyces</taxon>
    </lineage>
</organism>
<keyword evidence="2" id="KW-1003">Cell membrane</keyword>
<reference evidence="13 14" key="1">
    <citation type="journal article" date="2010" name="ChemBioChem">
        <title>Cloning and characterization of the biosynthetic gene cluster of 16-membered macrolide antibiotic FD-891: involvement of a dual functional cytochrome P450 monooxygenase catalyzing epoxidation and hydroxylation.</title>
        <authorList>
            <person name="Kudo F."/>
            <person name="Motegi A."/>
            <person name="Mizoue K."/>
            <person name="Eguchi T."/>
        </authorList>
    </citation>
    <scope>NUCLEOTIDE SEQUENCE [LARGE SCALE GENOMIC DNA]</scope>
    <source>
        <strain evidence="13 14">A-8890</strain>
    </source>
</reference>
<dbReference type="RefSeq" id="WP_286257011.1">
    <property type="nucleotide sequence ID" value="NZ_AP018448.1"/>
</dbReference>
<feature type="transmembrane region" description="Helical" evidence="11">
    <location>
        <begin position="439"/>
        <end position="457"/>
    </location>
</feature>
<keyword evidence="5" id="KW-0479">Metal-binding</keyword>
<evidence type="ECO:0000313" key="14">
    <source>
        <dbReference type="Proteomes" id="UP001321542"/>
    </source>
</evidence>
<evidence type="ECO:0000256" key="11">
    <source>
        <dbReference type="SAM" id="Phobius"/>
    </source>
</evidence>
<feature type="transmembrane region" description="Helical" evidence="11">
    <location>
        <begin position="93"/>
        <end position="116"/>
    </location>
</feature>
<evidence type="ECO:0000259" key="12">
    <source>
        <dbReference type="Pfam" id="PF01435"/>
    </source>
</evidence>
<evidence type="ECO:0000256" key="7">
    <source>
        <dbReference type="ARBA" id="ARBA00022833"/>
    </source>
</evidence>
<feature type="transmembrane region" description="Helical" evidence="11">
    <location>
        <begin position="246"/>
        <end position="267"/>
    </location>
</feature>
<evidence type="ECO:0000256" key="6">
    <source>
        <dbReference type="ARBA" id="ARBA00022801"/>
    </source>
</evidence>
<feature type="transmembrane region" description="Helical" evidence="11">
    <location>
        <begin position="478"/>
        <end position="500"/>
    </location>
</feature>
<evidence type="ECO:0000256" key="8">
    <source>
        <dbReference type="ARBA" id="ARBA00022989"/>
    </source>
</evidence>
<keyword evidence="7" id="KW-0862">Zinc</keyword>
<sequence>MTSPPPTEVRQRDPFAVPSGTTLRFGLLVLSATVVVMTSAAQQIGPRLTGDATRRALVAYRACWERENREMGGLPTNDTRSTVEVCGADPRVIGLWVPVTAILVFWLLVFAVYWLLPAWRLRRRRYVPLGPELPDAVRALEALRDRAGAEPVSWYAQPLDPRVSALAFGRWRRRYIVLSGGLLALRTTRPATFEAVVLHELAHVRNRDVDISYLTIAAGRVALPVLLLTLPGGIGWPLVQHEGTGGLVSGAASSLQTLSLLVVVPLARRSVLRSREFYADARARQWTTAPDALRSLFDAGDTGRRRLTGTLLRVHPSARQRQAVLDDPAPLFRSGFWELFAVGCVLGALRSDIDGTFVLNSALGEWADAVKDHAAAAVVGVLCAAVVGFLALRANEGFAGATRSVLRAPAWGLGCGLALGGGVLDGTTAWALATTGRHGVAFLPWTVLLALTAFVAARWMSATVRIWQRGWPHRRHPVLTLCALAAALGLLFGSALFWLMKLMVAEALMASIIGRNTPEIVSFALGTVTDAAARSPYLVCAATLAALLPLLGQASSSYPGARFELRRTVGRGMLWGLCLVAGVILLEFAGITGVGLLVVAVAQLVLAIKNGRRPRGCGLAFAHAVLATAVAGVLAIAGADTMVSLLNCWAGDRCAAPSVTYMALGIGLSTLFALSVAACVPSTRKGRAPRRVMWRPPAGPYWYGPPR</sequence>
<dbReference type="Gene3D" id="3.30.2010.10">
    <property type="entry name" value="Metalloproteases ('zincins'), catalytic domain"/>
    <property type="match status" value="1"/>
</dbReference>
<dbReference type="InterPro" id="IPR050083">
    <property type="entry name" value="HtpX_protease"/>
</dbReference>
<dbReference type="InterPro" id="IPR001915">
    <property type="entry name" value="Peptidase_M48"/>
</dbReference>
<proteinExistence type="predicted"/>
<keyword evidence="3" id="KW-0645">Protease</keyword>
<reference evidence="13 14" key="2">
    <citation type="journal article" date="2023" name="ChemBioChem">
        <title>Acyltransferase Domain Exchange between Two Independent Type I Polyketide Synthases in the Same Producer Strain of Macrolide Antibiotics.</title>
        <authorList>
            <person name="Kudo F."/>
            <person name="Kishikawa K."/>
            <person name="Tsuboi K."/>
            <person name="Kido T."/>
            <person name="Usui T."/>
            <person name="Hashimoto J."/>
            <person name="Shin-Ya K."/>
            <person name="Miyanaga A."/>
            <person name="Eguchi T."/>
        </authorList>
    </citation>
    <scope>NUCLEOTIDE SEQUENCE [LARGE SCALE GENOMIC DNA]</scope>
    <source>
        <strain evidence="13 14">A-8890</strain>
    </source>
</reference>
<protein>
    <recommendedName>
        <fullName evidence="12">Peptidase M48 domain-containing protein</fullName>
    </recommendedName>
</protein>
<feature type="transmembrane region" description="Helical" evidence="11">
    <location>
        <begin position="413"/>
        <end position="433"/>
    </location>
</feature>
<feature type="transmembrane region" description="Helical" evidence="11">
    <location>
        <begin position="373"/>
        <end position="392"/>
    </location>
</feature>
<evidence type="ECO:0000256" key="1">
    <source>
        <dbReference type="ARBA" id="ARBA00001947"/>
    </source>
</evidence>
<evidence type="ECO:0000256" key="5">
    <source>
        <dbReference type="ARBA" id="ARBA00022723"/>
    </source>
</evidence>
<evidence type="ECO:0000256" key="2">
    <source>
        <dbReference type="ARBA" id="ARBA00022475"/>
    </source>
</evidence>
<dbReference type="Proteomes" id="UP001321542">
    <property type="component" value="Chromosome"/>
</dbReference>
<keyword evidence="4 11" id="KW-0812">Transmembrane</keyword>